<feature type="domain" description="AB hydrolase-1" evidence="4">
    <location>
        <begin position="69"/>
        <end position="216"/>
    </location>
</feature>
<name>A0AAD9SFQ5_PHOAM</name>
<evidence type="ECO:0000313" key="6">
    <source>
        <dbReference type="Proteomes" id="UP001265746"/>
    </source>
</evidence>
<keyword evidence="3" id="KW-0732">Signal</keyword>
<dbReference type="SUPFAM" id="SSF53474">
    <property type="entry name" value="alpha/beta-Hydrolases"/>
    <property type="match status" value="1"/>
</dbReference>
<dbReference type="GO" id="GO:0016787">
    <property type="term" value="F:hydrolase activity"/>
    <property type="evidence" value="ECO:0007669"/>
    <property type="project" value="UniProtKB-KW"/>
</dbReference>
<evidence type="ECO:0000256" key="1">
    <source>
        <dbReference type="ARBA" id="ARBA00022801"/>
    </source>
</evidence>
<dbReference type="InterPro" id="IPR000639">
    <property type="entry name" value="Epox_hydrolase-like"/>
</dbReference>
<keyword evidence="1" id="KW-0378">Hydrolase</keyword>
<accession>A0AAD9SFQ5</accession>
<evidence type="ECO:0000256" key="2">
    <source>
        <dbReference type="ARBA" id="ARBA00038334"/>
    </source>
</evidence>
<dbReference type="Pfam" id="PF00561">
    <property type="entry name" value="Abhydrolase_1"/>
    <property type="match status" value="1"/>
</dbReference>
<dbReference type="InterPro" id="IPR000073">
    <property type="entry name" value="AB_hydrolase_1"/>
</dbReference>
<evidence type="ECO:0000313" key="5">
    <source>
        <dbReference type="EMBL" id="KAK2606724.1"/>
    </source>
</evidence>
<dbReference type="AlphaFoldDB" id="A0AAD9SFQ5"/>
<feature type="chain" id="PRO_5042140149" description="AB hydrolase-1 domain-containing protein" evidence="3">
    <location>
        <begin position="20"/>
        <end position="303"/>
    </location>
</feature>
<evidence type="ECO:0000259" key="4">
    <source>
        <dbReference type="Pfam" id="PF00561"/>
    </source>
</evidence>
<dbReference type="InterPro" id="IPR029058">
    <property type="entry name" value="AB_hydrolase_fold"/>
</dbReference>
<sequence>MMLLKLRFALVLCSTVVRGLLGTPVRSLDINGYGTNDSNLPTLQPIQYTNTASLLRIAYYDEGPRDGQTVILMHRFPYDINSFAEVAPRLVEQGYRVVVPYLRGYGDTRFLNQSTPRSAEQAALGYDLLTLMDALGIAHAILVGFDCGTIPVNVVAALWPERCDGMVAVGSYLTQDRNTAWVPLDPDSEAARWAIYPGHLGQELAAEFSEAELNRILPALQNPDFINITVDFYRNRLLFAPGDPAYAQLADALYKQPSISVPSMTLDPEFSTTFPATNGSTTTKYFTDARVHHIVQGAGENIP</sequence>
<keyword evidence="6" id="KW-1185">Reference proteome</keyword>
<proteinExistence type="inferred from homology"/>
<dbReference type="PRINTS" id="PR00412">
    <property type="entry name" value="EPOXHYDRLASE"/>
</dbReference>
<dbReference type="Proteomes" id="UP001265746">
    <property type="component" value="Unassembled WGS sequence"/>
</dbReference>
<comment type="similarity">
    <text evidence="2">Belongs to the AB hydrolase superfamily. Epoxide hydrolase family.</text>
</comment>
<feature type="signal peptide" evidence="3">
    <location>
        <begin position="1"/>
        <end position="19"/>
    </location>
</feature>
<dbReference type="EMBL" id="JAUJFL010000003">
    <property type="protein sequence ID" value="KAK2606724.1"/>
    <property type="molecule type" value="Genomic_DNA"/>
</dbReference>
<protein>
    <recommendedName>
        <fullName evidence="4">AB hydrolase-1 domain-containing protein</fullName>
    </recommendedName>
</protein>
<evidence type="ECO:0000256" key="3">
    <source>
        <dbReference type="SAM" id="SignalP"/>
    </source>
</evidence>
<dbReference type="Gene3D" id="3.40.50.1820">
    <property type="entry name" value="alpha/beta hydrolase"/>
    <property type="match status" value="1"/>
</dbReference>
<organism evidence="5 6">
    <name type="scientific">Phomopsis amygdali</name>
    <name type="common">Fusicoccum amygdali</name>
    <dbReference type="NCBI Taxonomy" id="1214568"/>
    <lineage>
        <taxon>Eukaryota</taxon>
        <taxon>Fungi</taxon>
        <taxon>Dikarya</taxon>
        <taxon>Ascomycota</taxon>
        <taxon>Pezizomycotina</taxon>
        <taxon>Sordariomycetes</taxon>
        <taxon>Sordariomycetidae</taxon>
        <taxon>Diaporthales</taxon>
        <taxon>Diaporthaceae</taxon>
        <taxon>Diaporthe</taxon>
    </lineage>
</organism>
<reference evidence="5" key="1">
    <citation type="submission" date="2023-06" db="EMBL/GenBank/DDBJ databases">
        <authorList>
            <person name="Noh H."/>
        </authorList>
    </citation>
    <scope>NUCLEOTIDE SEQUENCE</scope>
    <source>
        <strain evidence="5">DUCC20226</strain>
    </source>
</reference>
<comment type="caution">
    <text evidence="5">The sequence shown here is derived from an EMBL/GenBank/DDBJ whole genome shotgun (WGS) entry which is preliminary data.</text>
</comment>
<dbReference type="PANTHER" id="PTHR43329">
    <property type="entry name" value="EPOXIDE HYDROLASE"/>
    <property type="match status" value="1"/>
</dbReference>
<gene>
    <name evidence="5" type="ORF">N8I77_005455</name>
</gene>